<comment type="caution">
    <text evidence="1">The sequence shown here is derived from an EMBL/GenBank/DDBJ whole genome shotgun (WGS) entry which is preliminary data.</text>
</comment>
<name>A0ABU1NV87_9BACL</name>
<dbReference type="EMBL" id="JAVDSB010000003">
    <property type="protein sequence ID" value="MDR6551239.1"/>
    <property type="molecule type" value="Genomic_DNA"/>
</dbReference>
<dbReference type="Proteomes" id="UP001267290">
    <property type="component" value="Unassembled WGS sequence"/>
</dbReference>
<dbReference type="RefSeq" id="WP_310226788.1">
    <property type="nucleotide sequence ID" value="NZ_JAVDSB010000003.1"/>
</dbReference>
<gene>
    <name evidence="1" type="ORF">J2736_002426</name>
</gene>
<evidence type="ECO:0000313" key="1">
    <source>
        <dbReference type="EMBL" id="MDR6551239.1"/>
    </source>
</evidence>
<organism evidence="1 2">
    <name type="scientific">Paenibacillus qinlingensis</name>
    <dbReference type="NCBI Taxonomy" id="1837343"/>
    <lineage>
        <taxon>Bacteria</taxon>
        <taxon>Bacillati</taxon>
        <taxon>Bacillota</taxon>
        <taxon>Bacilli</taxon>
        <taxon>Bacillales</taxon>
        <taxon>Paenibacillaceae</taxon>
        <taxon>Paenibacillus</taxon>
    </lineage>
</organism>
<protein>
    <submittedName>
        <fullName evidence="1">Uncharacterized protein</fullName>
    </submittedName>
</protein>
<sequence length="59" mass="6826">MDKSHYFDRVCNDTIPTLPEEEDTTPTDMLSDAVEEIMDNLSHPFSNDDYTDRDSVKND</sequence>
<keyword evidence="2" id="KW-1185">Reference proteome</keyword>
<reference evidence="1 2" key="1">
    <citation type="submission" date="2023-07" db="EMBL/GenBank/DDBJ databases">
        <title>Sorghum-associated microbial communities from plants grown in Nebraska, USA.</title>
        <authorList>
            <person name="Schachtman D."/>
        </authorList>
    </citation>
    <scope>NUCLEOTIDE SEQUENCE [LARGE SCALE GENOMIC DNA]</scope>
    <source>
        <strain evidence="1 2">CC258</strain>
    </source>
</reference>
<proteinExistence type="predicted"/>
<evidence type="ECO:0000313" key="2">
    <source>
        <dbReference type="Proteomes" id="UP001267290"/>
    </source>
</evidence>
<accession>A0ABU1NV87</accession>